<dbReference type="EMBL" id="BAAAKW010000014">
    <property type="protein sequence ID" value="GAA1209218.1"/>
    <property type="molecule type" value="Genomic_DNA"/>
</dbReference>
<organism evidence="1 2">
    <name type="scientific">Rhodoglobus aureus</name>
    <dbReference type="NCBI Taxonomy" id="191497"/>
    <lineage>
        <taxon>Bacteria</taxon>
        <taxon>Bacillati</taxon>
        <taxon>Actinomycetota</taxon>
        <taxon>Actinomycetes</taxon>
        <taxon>Micrococcales</taxon>
        <taxon>Microbacteriaceae</taxon>
        <taxon>Rhodoglobus</taxon>
    </lineage>
</organism>
<keyword evidence="2" id="KW-1185">Reference proteome</keyword>
<dbReference type="RefSeq" id="WP_343922935.1">
    <property type="nucleotide sequence ID" value="NZ_BAAAKW010000014.1"/>
</dbReference>
<evidence type="ECO:0000313" key="1">
    <source>
        <dbReference type="EMBL" id="GAA1209218.1"/>
    </source>
</evidence>
<reference evidence="2" key="1">
    <citation type="journal article" date="2019" name="Int. J. Syst. Evol. Microbiol.">
        <title>The Global Catalogue of Microorganisms (GCM) 10K type strain sequencing project: providing services to taxonomists for standard genome sequencing and annotation.</title>
        <authorList>
            <consortium name="The Broad Institute Genomics Platform"/>
            <consortium name="The Broad Institute Genome Sequencing Center for Infectious Disease"/>
            <person name="Wu L."/>
            <person name="Ma J."/>
        </authorList>
    </citation>
    <scope>NUCLEOTIDE SEQUENCE [LARGE SCALE GENOMIC DNA]</scope>
    <source>
        <strain evidence="2">JCM 12762</strain>
    </source>
</reference>
<accession>A0ABP4G0N6</accession>
<gene>
    <name evidence="1" type="ORF">GCM10009655_05340</name>
</gene>
<protein>
    <submittedName>
        <fullName evidence="1">Uncharacterized protein</fullName>
    </submittedName>
</protein>
<proteinExistence type="predicted"/>
<dbReference type="Proteomes" id="UP001500943">
    <property type="component" value="Unassembled WGS sequence"/>
</dbReference>
<comment type="caution">
    <text evidence="1">The sequence shown here is derived from an EMBL/GenBank/DDBJ whole genome shotgun (WGS) entry which is preliminary data.</text>
</comment>
<name>A0ABP4G0N6_9MICO</name>
<evidence type="ECO:0000313" key="2">
    <source>
        <dbReference type="Proteomes" id="UP001500943"/>
    </source>
</evidence>
<sequence>MISALLLGNAGVAPDAVAADYTASVHTMAAVAQLAPGVAPQSVRSRDDVDEWMLDKLPIVRHAASHTTEIFDLLDVSNDTRAALRALLIAHYN</sequence>